<dbReference type="Pfam" id="PF00266">
    <property type="entry name" value="Aminotran_5"/>
    <property type="match status" value="1"/>
</dbReference>
<dbReference type="GO" id="GO:0005737">
    <property type="term" value="C:cytoplasm"/>
    <property type="evidence" value="ECO:0007669"/>
    <property type="project" value="TreeGrafter"/>
</dbReference>
<dbReference type="Gene3D" id="3.40.640.10">
    <property type="entry name" value="Type I PLP-dependent aspartate aminotransferase-like (Major domain)"/>
    <property type="match status" value="1"/>
</dbReference>
<keyword evidence="8" id="KW-0663">Pyridoxal phosphate</keyword>
<dbReference type="InterPro" id="IPR022278">
    <property type="entry name" value="Pser_aminoTfrase"/>
</dbReference>
<reference evidence="13" key="1">
    <citation type="submission" date="2016-10" db="EMBL/GenBank/DDBJ databases">
        <authorList>
            <person name="de Groot N.N."/>
        </authorList>
    </citation>
    <scope>NUCLEOTIDE SEQUENCE</scope>
</reference>
<dbReference type="PROSITE" id="PS00595">
    <property type="entry name" value="AA_TRANSFER_CLASS_5"/>
    <property type="match status" value="1"/>
</dbReference>
<evidence type="ECO:0000256" key="8">
    <source>
        <dbReference type="ARBA" id="ARBA00022898"/>
    </source>
</evidence>
<comment type="catalytic activity">
    <reaction evidence="11">
        <text>O-phospho-L-serine + 2-oxoglutarate = 3-phosphooxypyruvate + L-glutamate</text>
        <dbReference type="Rhea" id="RHEA:14329"/>
        <dbReference type="ChEBI" id="CHEBI:16810"/>
        <dbReference type="ChEBI" id="CHEBI:18110"/>
        <dbReference type="ChEBI" id="CHEBI:29985"/>
        <dbReference type="ChEBI" id="CHEBI:57524"/>
        <dbReference type="EC" id="2.6.1.52"/>
    </reaction>
</comment>
<dbReference type="InterPro" id="IPR015421">
    <property type="entry name" value="PyrdxlP-dep_Trfase_major"/>
</dbReference>
<dbReference type="NCBIfam" id="NF003764">
    <property type="entry name" value="PRK05355.1"/>
    <property type="match status" value="1"/>
</dbReference>
<gene>
    <name evidence="13" type="ORF">MNB_SV-12-1170</name>
</gene>
<evidence type="ECO:0000256" key="6">
    <source>
        <dbReference type="ARBA" id="ARBA00022605"/>
    </source>
</evidence>
<dbReference type="InterPro" id="IPR015424">
    <property type="entry name" value="PyrdxlP-dep_Trfase"/>
</dbReference>
<evidence type="ECO:0000256" key="9">
    <source>
        <dbReference type="ARBA" id="ARBA00023299"/>
    </source>
</evidence>
<proteinExistence type="inferred from homology"/>
<evidence type="ECO:0000256" key="5">
    <source>
        <dbReference type="ARBA" id="ARBA00022576"/>
    </source>
</evidence>
<comment type="similarity">
    <text evidence="3">Belongs to the class-V pyridoxal-phosphate-dependent aminotransferase family. SerC subfamily.</text>
</comment>
<dbReference type="HAMAP" id="MF_00160">
    <property type="entry name" value="SerC_aminotrans_5"/>
    <property type="match status" value="1"/>
</dbReference>
<keyword evidence="6" id="KW-0028">Amino-acid biosynthesis</keyword>
<feature type="domain" description="Aminotransferase class V" evidence="12">
    <location>
        <begin position="4"/>
        <end position="352"/>
    </location>
</feature>
<dbReference type="PANTHER" id="PTHR43247">
    <property type="entry name" value="PHOSPHOSERINE AMINOTRANSFERASE"/>
    <property type="match status" value="1"/>
</dbReference>
<evidence type="ECO:0000256" key="3">
    <source>
        <dbReference type="ARBA" id="ARBA00006904"/>
    </source>
</evidence>
<comment type="catalytic activity">
    <reaction evidence="10">
        <text>4-(phosphooxy)-L-threonine + 2-oxoglutarate = (R)-3-hydroxy-2-oxo-4-phosphooxybutanoate + L-glutamate</text>
        <dbReference type="Rhea" id="RHEA:16573"/>
        <dbReference type="ChEBI" id="CHEBI:16810"/>
        <dbReference type="ChEBI" id="CHEBI:29985"/>
        <dbReference type="ChEBI" id="CHEBI:58452"/>
        <dbReference type="ChEBI" id="CHEBI:58538"/>
        <dbReference type="EC" id="2.6.1.52"/>
    </reaction>
</comment>
<dbReference type="GO" id="GO:0006564">
    <property type="term" value="P:L-serine biosynthetic process"/>
    <property type="evidence" value="ECO:0007669"/>
    <property type="project" value="UniProtKB-KW"/>
</dbReference>
<evidence type="ECO:0000256" key="4">
    <source>
        <dbReference type="ARBA" id="ARBA00013030"/>
    </source>
</evidence>
<dbReference type="FunFam" id="3.90.1150.10:FF:000006">
    <property type="entry name" value="Phosphoserine aminotransferase"/>
    <property type="match status" value="1"/>
</dbReference>
<evidence type="ECO:0000256" key="1">
    <source>
        <dbReference type="ARBA" id="ARBA00001933"/>
    </source>
</evidence>
<dbReference type="FunFam" id="3.40.640.10:FF:000010">
    <property type="entry name" value="Phosphoserine aminotransferase"/>
    <property type="match status" value="1"/>
</dbReference>
<comment type="cofactor">
    <cofactor evidence="1">
        <name>pyridoxal 5'-phosphate</name>
        <dbReference type="ChEBI" id="CHEBI:597326"/>
    </cofactor>
</comment>
<dbReference type="Gene3D" id="3.90.1150.10">
    <property type="entry name" value="Aspartate Aminotransferase, domain 1"/>
    <property type="match status" value="1"/>
</dbReference>
<name>A0A1W1C5D1_9ZZZZ</name>
<dbReference type="AlphaFoldDB" id="A0A1W1C5D1"/>
<protein>
    <recommendedName>
        <fullName evidence="4">phosphoserine transaminase</fullName>
        <ecNumber evidence="4">2.6.1.52</ecNumber>
    </recommendedName>
</protein>
<dbReference type="PANTHER" id="PTHR43247:SF1">
    <property type="entry name" value="PHOSPHOSERINE AMINOTRANSFERASE"/>
    <property type="match status" value="1"/>
</dbReference>
<evidence type="ECO:0000256" key="11">
    <source>
        <dbReference type="ARBA" id="ARBA00049007"/>
    </source>
</evidence>
<accession>A0A1W1C5D1</accession>
<dbReference type="EC" id="2.6.1.52" evidence="4"/>
<evidence type="ECO:0000256" key="7">
    <source>
        <dbReference type="ARBA" id="ARBA00022679"/>
    </source>
</evidence>
<evidence type="ECO:0000313" key="13">
    <source>
        <dbReference type="EMBL" id="SFV60934.1"/>
    </source>
</evidence>
<dbReference type="PIRSF" id="PIRSF000525">
    <property type="entry name" value="SerC"/>
    <property type="match status" value="1"/>
</dbReference>
<dbReference type="EMBL" id="FPHE01000103">
    <property type="protein sequence ID" value="SFV60934.1"/>
    <property type="molecule type" value="Genomic_DNA"/>
</dbReference>
<evidence type="ECO:0000256" key="10">
    <source>
        <dbReference type="ARBA" id="ARBA00047630"/>
    </source>
</evidence>
<dbReference type="InterPro" id="IPR020578">
    <property type="entry name" value="Aminotrans_V_PyrdxlP_BS"/>
</dbReference>
<dbReference type="InterPro" id="IPR015422">
    <property type="entry name" value="PyrdxlP-dep_Trfase_small"/>
</dbReference>
<dbReference type="NCBIfam" id="TIGR01364">
    <property type="entry name" value="serC_1"/>
    <property type="match status" value="1"/>
</dbReference>
<comment type="pathway">
    <text evidence="2">Amino-acid biosynthesis; L-serine biosynthesis; L-serine from 3-phospho-D-glycerate: step 2/3.</text>
</comment>
<keyword evidence="7 13" id="KW-0808">Transferase</keyword>
<dbReference type="UniPathway" id="UPA00135">
    <property type="reaction ID" value="UER00197"/>
</dbReference>
<dbReference type="GO" id="GO:0004648">
    <property type="term" value="F:O-phospho-L-serine:2-oxoglutarate aminotransferase activity"/>
    <property type="evidence" value="ECO:0007669"/>
    <property type="project" value="UniProtKB-EC"/>
</dbReference>
<organism evidence="13">
    <name type="scientific">hydrothermal vent metagenome</name>
    <dbReference type="NCBI Taxonomy" id="652676"/>
    <lineage>
        <taxon>unclassified sequences</taxon>
        <taxon>metagenomes</taxon>
        <taxon>ecological metagenomes</taxon>
    </lineage>
</organism>
<keyword evidence="5 13" id="KW-0032">Aminotransferase</keyword>
<evidence type="ECO:0000256" key="2">
    <source>
        <dbReference type="ARBA" id="ARBA00005099"/>
    </source>
</evidence>
<dbReference type="GO" id="GO:0030170">
    <property type="term" value="F:pyridoxal phosphate binding"/>
    <property type="evidence" value="ECO:0007669"/>
    <property type="project" value="TreeGrafter"/>
</dbReference>
<dbReference type="InterPro" id="IPR000192">
    <property type="entry name" value="Aminotrans_V_dom"/>
</dbReference>
<keyword evidence="9" id="KW-0718">Serine biosynthesis</keyword>
<sequence>MNRVFNFNAGPSAIPLEVLEEAQKNLVDYKGEGLSIMEASHRSKMYDEVHMEAISLMRELYKIPEDYDVLLLQGGASLQFAMVPLNIYQGGKVQFVDSGSWSSKAIKEAKIQNLNMEIVASSKDTTYDRIPSDINFDDDLDYAYITSNNTIYGTGYKEYPSTKSPLVVDASSDIFSYPVDWSKIDLMFAGAQKNAGPSGLTIVIIKKELLDRVGDSVPNILRYKTHADKDSLYHTPPTFGIYILNLILHWLKDNGGIEAIAKKNEAKAKLLYDAIDNSNGFYVGHAQKDSRSLMNVSYNIKNGGTENDAELEAKFVKLATEAGMIGLKGHRSIGGLRASIYNAMTTEGVQTLVDFMAEFQKENS</sequence>
<evidence type="ECO:0000259" key="12">
    <source>
        <dbReference type="Pfam" id="PF00266"/>
    </source>
</evidence>
<dbReference type="SUPFAM" id="SSF53383">
    <property type="entry name" value="PLP-dependent transferases"/>
    <property type="match status" value="1"/>
</dbReference>